<dbReference type="AlphaFoldDB" id="A0A6M8SS23"/>
<evidence type="ECO:0000256" key="1">
    <source>
        <dbReference type="ARBA" id="ARBA00022714"/>
    </source>
</evidence>
<organism evidence="6 7">
    <name type="scientific">Deefgea piscis</name>
    <dbReference type="NCBI Taxonomy" id="2739061"/>
    <lineage>
        <taxon>Bacteria</taxon>
        <taxon>Pseudomonadati</taxon>
        <taxon>Pseudomonadota</taxon>
        <taxon>Betaproteobacteria</taxon>
        <taxon>Neisseriales</taxon>
        <taxon>Chitinibacteraceae</taxon>
        <taxon>Deefgea</taxon>
    </lineage>
</organism>
<evidence type="ECO:0000256" key="3">
    <source>
        <dbReference type="ARBA" id="ARBA00023004"/>
    </source>
</evidence>
<reference evidence="6 7" key="1">
    <citation type="submission" date="2020-05" db="EMBL/GenBank/DDBJ databases">
        <title>Complete genome sequence of Deefgea sp. D17.</title>
        <authorList>
            <person name="Bae J.-W."/>
            <person name="Han J.E."/>
        </authorList>
    </citation>
    <scope>NUCLEOTIDE SEQUENCE [LARGE SCALE GENOMIC DNA]</scope>
    <source>
        <strain evidence="6 7">D17</strain>
    </source>
</reference>
<dbReference type="KEGG" id="dee:HQN60_09295"/>
<name>A0A6M8SS23_9NEIS</name>
<keyword evidence="4" id="KW-0411">Iron-sulfur</keyword>
<evidence type="ECO:0000313" key="6">
    <source>
        <dbReference type="EMBL" id="QKJ66878.1"/>
    </source>
</evidence>
<keyword evidence="1" id="KW-0001">2Fe-2S</keyword>
<sequence length="118" mass="13343">MAKRKICVSTDVVECGLAFRFVLMQQGRERQAILIRFQGMVYGYLNECAHIPIELDYNLGDVFDLSRQYLVCSTHGAYYDPRNGLCLGGPCSGQRLQSIAVFEQNEAIWLTEEGISNE</sequence>
<gene>
    <name evidence="6" type="ORF">HQN60_09295</name>
</gene>
<dbReference type="Proteomes" id="UP000504844">
    <property type="component" value="Chromosome"/>
</dbReference>
<keyword evidence="2" id="KW-0479">Metal-binding</keyword>
<accession>A0A6M8SS23</accession>
<dbReference type="PANTHER" id="PTHR40261">
    <property type="match status" value="1"/>
</dbReference>
<keyword evidence="7" id="KW-1185">Reference proteome</keyword>
<dbReference type="Gene3D" id="2.102.10.10">
    <property type="entry name" value="Rieske [2Fe-2S] iron-sulphur domain"/>
    <property type="match status" value="1"/>
</dbReference>
<evidence type="ECO:0000256" key="2">
    <source>
        <dbReference type="ARBA" id="ARBA00022723"/>
    </source>
</evidence>
<dbReference type="GO" id="GO:0046872">
    <property type="term" value="F:metal ion binding"/>
    <property type="evidence" value="ECO:0007669"/>
    <property type="project" value="UniProtKB-KW"/>
</dbReference>
<dbReference type="RefSeq" id="WP_173533381.1">
    <property type="nucleotide sequence ID" value="NZ_CP054143.1"/>
</dbReference>
<dbReference type="EMBL" id="CP054143">
    <property type="protein sequence ID" value="QKJ66878.1"/>
    <property type="molecule type" value="Genomic_DNA"/>
</dbReference>
<evidence type="ECO:0000313" key="7">
    <source>
        <dbReference type="Proteomes" id="UP000504844"/>
    </source>
</evidence>
<feature type="domain" description="Rieske" evidence="5">
    <location>
        <begin position="4"/>
        <end position="110"/>
    </location>
</feature>
<keyword evidence="3" id="KW-0408">Iron</keyword>
<evidence type="ECO:0000259" key="5">
    <source>
        <dbReference type="PROSITE" id="PS51296"/>
    </source>
</evidence>
<proteinExistence type="predicted"/>
<evidence type="ECO:0000256" key="4">
    <source>
        <dbReference type="ARBA" id="ARBA00023014"/>
    </source>
</evidence>
<dbReference type="PANTHER" id="PTHR40261:SF1">
    <property type="entry name" value="RIESKE DOMAIN-CONTAINING PROTEIN"/>
    <property type="match status" value="1"/>
</dbReference>
<dbReference type="InterPro" id="IPR017941">
    <property type="entry name" value="Rieske_2Fe-2S"/>
</dbReference>
<protein>
    <submittedName>
        <fullName evidence="6">Rieske 2Fe-2S domain-containing protein</fullName>
    </submittedName>
</protein>
<dbReference type="SUPFAM" id="SSF50022">
    <property type="entry name" value="ISP domain"/>
    <property type="match status" value="1"/>
</dbReference>
<dbReference type="PROSITE" id="PS51296">
    <property type="entry name" value="RIESKE"/>
    <property type="match status" value="1"/>
</dbReference>
<dbReference type="InterPro" id="IPR036922">
    <property type="entry name" value="Rieske_2Fe-2S_sf"/>
</dbReference>
<dbReference type="GO" id="GO:0051537">
    <property type="term" value="F:2 iron, 2 sulfur cluster binding"/>
    <property type="evidence" value="ECO:0007669"/>
    <property type="project" value="UniProtKB-KW"/>
</dbReference>
<dbReference type="Pfam" id="PF00355">
    <property type="entry name" value="Rieske"/>
    <property type="match status" value="1"/>
</dbReference>